<feature type="transmembrane region" description="Helical" evidence="2">
    <location>
        <begin position="21"/>
        <end position="42"/>
    </location>
</feature>
<dbReference type="Pfam" id="PF08636">
    <property type="entry name" value="Pkr1"/>
    <property type="match status" value="1"/>
</dbReference>
<feature type="compositionally biased region" description="Polar residues" evidence="1">
    <location>
        <begin position="143"/>
        <end position="153"/>
    </location>
</feature>
<feature type="compositionally biased region" description="Gly residues" evidence="1">
    <location>
        <begin position="103"/>
        <end position="115"/>
    </location>
</feature>
<keyword evidence="2" id="KW-0812">Transmembrane</keyword>
<dbReference type="PANTHER" id="PTHR28251:SF1">
    <property type="entry name" value="V-TYPE ATPASE ASSEMBLY FACTOR PKR1"/>
    <property type="match status" value="1"/>
</dbReference>
<keyword evidence="2" id="KW-1133">Transmembrane helix</keyword>
<dbReference type="GO" id="GO:0070072">
    <property type="term" value="P:vacuolar proton-transporting V-type ATPase complex assembly"/>
    <property type="evidence" value="ECO:0007669"/>
    <property type="project" value="InterPro"/>
</dbReference>
<protein>
    <submittedName>
        <fullName evidence="3">Uncharacterized protein</fullName>
    </submittedName>
</protein>
<dbReference type="EMBL" id="CAJPDR010000001">
    <property type="protein sequence ID" value="CAF9903032.1"/>
    <property type="molecule type" value="Genomic_DNA"/>
</dbReference>
<evidence type="ECO:0000313" key="4">
    <source>
        <dbReference type="Proteomes" id="UP000664203"/>
    </source>
</evidence>
<feature type="compositionally biased region" description="Basic and acidic residues" evidence="1">
    <location>
        <begin position="74"/>
        <end position="98"/>
    </location>
</feature>
<keyword evidence="2" id="KW-0472">Membrane</keyword>
<keyword evidence="4" id="KW-1185">Reference proteome</keyword>
<evidence type="ECO:0000256" key="2">
    <source>
        <dbReference type="SAM" id="Phobius"/>
    </source>
</evidence>
<evidence type="ECO:0000256" key="1">
    <source>
        <dbReference type="SAM" id="MobiDB-lite"/>
    </source>
</evidence>
<dbReference type="InterPro" id="IPR013945">
    <property type="entry name" value="Pkr1"/>
</dbReference>
<feature type="compositionally biased region" description="Basic and acidic residues" evidence="1">
    <location>
        <begin position="155"/>
        <end position="167"/>
    </location>
</feature>
<proteinExistence type="predicted"/>
<name>A0A8H3EFJ1_9LECA</name>
<evidence type="ECO:0000313" key="3">
    <source>
        <dbReference type="EMBL" id="CAF9903032.1"/>
    </source>
</evidence>
<comment type="caution">
    <text evidence="3">The sequence shown here is derived from an EMBL/GenBank/DDBJ whole genome shotgun (WGS) entry which is preliminary data.</text>
</comment>
<accession>A0A8H3EFJ1</accession>
<feature type="region of interest" description="Disordered" evidence="1">
    <location>
        <begin position="74"/>
        <end position="167"/>
    </location>
</feature>
<dbReference type="GO" id="GO:0005789">
    <property type="term" value="C:endoplasmic reticulum membrane"/>
    <property type="evidence" value="ECO:0007669"/>
    <property type="project" value="TreeGrafter"/>
</dbReference>
<dbReference type="Proteomes" id="UP000664203">
    <property type="component" value="Unassembled WGS sequence"/>
</dbReference>
<feature type="transmembrane region" description="Helical" evidence="2">
    <location>
        <begin position="48"/>
        <end position="67"/>
    </location>
</feature>
<feature type="compositionally biased region" description="Basic and acidic residues" evidence="1">
    <location>
        <begin position="125"/>
        <end position="136"/>
    </location>
</feature>
<sequence length="167" mass="18249">MATFFTDLISSIFTPGATPSIIIATNGSFAALQIVLLVLLILTYSVHFVVLSFLCAGLWWVINWFVTELETANRKGRDAKQSKEMEKEQERDERRVEDSGTETEGGGVQSEGGSSGSVLGSKTEGLLRPEDAQDVLRKRKNSGEASSGDLSTDSDWDKVSEAEEVDR</sequence>
<reference evidence="3" key="1">
    <citation type="submission" date="2021-03" db="EMBL/GenBank/DDBJ databases">
        <authorList>
            <person name="Tagirdzhanova G."/>
        </authorList>
    </citation>
    <scope>NUCLEOTIDE SEQUENCE</scope>
</reference>
<dbReference type="PANTHER" id="PTHR28251">
    <property type="entry name" value="V-TYPE ATPASE ASSEMBLY FACTOR PKR1"/>
    <property type="match status" value="1"/>
</dbReference>
<organism evidence="3 4">
    <name type="scientific">Alectoria fallacina</name>
    <dbReference type="NCBI Taxonomy" id="1903189"/>
    <lineage>
        <taxon>Eukaryota</taxon>
        <taxon>Fungi</taxon>
        <taxon>Dikarya</taxon>
        <taxon>Ascomycota</taxon>
        <taxon>Pezizomycotina</taxon>
        <taxon>Lecanoromycetes</taxon>
        <taxon>OSLEUM clade</taxon>
        <taxon>Lecanoromycetidae</taxon>
        <taxon>Lecanorales</taxon>
        <taxon>Lecanorineae</taxon>
        <taxon>Parmeliaceae</taxon>
        <taxon>Alectoria</taxon>
    </lineage>
</organism>
<dbReference type="OrthoDB" id="9626941at2759"/>
<dbReference type="AlphaFoldDB" id="A0A8H3EFJ1"/>
<gene>
    <name evidence="3" type="ORF">ALECFALPRED_000107</name>
</gene>